<protein>
    <submittedName>
        <fullName evidence="2">S-adenosyl-L-methionine-dependent methyltransferase</fullName>
    </submittedName>
</protein>
<dbReference type="PANTHER" id="PTHR43591">
    <property type="entry name" value="METHYLTRANSFERASE"/>
    <property type="match status" value="1"/>
</dbReference>
<dbReference type="OrthoDB" id="2013972at2759"/>
<comment type="caution">
    <text evidence="2">The sequence shown here is derived from an EMBL/GenBank/DDBJ whole genome shotgun (WGS) entry which is preliminary data.</text>
</comment>
<dbReference type="EMBL" id="SNSC02000021">
    <property type="protein sequence ID" value="TID15188.1"/>
    <property type="molecule type" value="Genomic_DNA"/>
</dbReference>
<evidence type="ECO:0000256" key="1">
    <source>
        <dbReference type="SAM" id="MobiDB-lite"/>
    </source>
</evidence>
<dbReference type="Proteomes" id="UP000298493">
    <property type="component" value="Unassembled WGS sequence"/>
</dbReference>
<name>A0A4Z1P3G5_9PEZI</name>
<feature type="compositionally biased region" description="Low complexity" evidence="1">
    <location>
        <begin position="1"/>
        <end position="17"/>
    </location>
</feature>
<dbReference type="GO" id="GO:0032259">
    <property type="term" value="P:methylation"/>
    <property type="evidence" value="ECO:0007669"/>
    <property type="project" value="UniProtKB-KW"/>
</dbReference>
<dbReference type="InterPro" id="IPR029063">
    <property type="entry name" value="SAM-dependent_MTases_sf"/>
</dbReference>
<reference evidence="2 3" key="1">
    <citation type="submission" date="2019-04" db="EMBL/GenBank/DDBJ databases">
        <title>High contiguity whole genome sequence and gene annotation resource for two Venturia nashicola isolates.</title>
        <authorList>
            <person name="Prokchorchik M."/>
            <person name="Won K."/>
            <person name="Lee Y."/>
            <person name="Choi E.D."/>
            <person name="Segonzac C."/>
            <person name="Sohn K.H."/>
        </authorList>
    </citation>
    <scope>NUCLEOTIDE SEQUENCE [LARGE SCALE GENOMIC DNA]</scope>
    <source>
        <strain evidence="2 3">PRI2</strain>
    </source>
</reference>
<dbReference type="Pfam" id="PF13489">
    <property type="entry name" value="Methyltransf_23"/>
    <property type="match status" value="1"/>
</dbReference>
<keyword evidence="2" id="KW-0489">Methyltransferase</keyword>
<accession>A0A4Z1P3G5</accession>
<keyword evidence="2" id="KW-0808">Transferase</keyword>
<feature type="region of interest" description="Disordered" evidence="1">
    <location>
        <begin position="1"/>
        <end position="54"/>
    </location>
</feature>
<dbReference type="SUPFAM" id="SSF53335">
    <property type="entry name" value="S-adenosyl-L-methionine-dependent methyltransferases"/>
    <property type="match status" value="1"/>
</dbReference>
<gene>
    <name evidence="2" type="ORF">E6O75_ATG08441</name>
</gene>
<feature type="compositionally biased region" description="Polar residues" evidence="1">
    <location>
        <begin position="26"/>
        <end position="40"/>
    </location>
</feature>
<dbReference type="GO" id="GO:0008168">
    <property type="term" value="F:methyltransferase activity"/>
    <property type="evidence" value="ECO:0007669"/>
    <property type="project" value="UniProtKB-KW"/>
</dbReference>
<dbReference type="AlphaFoldDB" id="A0A4Z1P3G5"/>
<evidence type="ECO:0000313" key="2">
    <source>
        <dbReference type="EMBL" id="TID15188.1"/>
    </source>
</evidence>
<dbReference type="Gene3D" id="3.40.50.150">
    <property type="entry name" value="Vaccinia Virus protein VP39"/>
    <property type="match status" value="1"/>
</dbReference>
<organism evidence="2 3">
    <name type="scientific">Venturia nashicola</name>
    <dbReference type="NCBI Taxonomy" id="86259"/>
    <lineage>
        <taxon>Eukaryota</taxon>
        <taxon>Fungi</taxon>
        <taxon>Dikarya</taxon>
        <taxon>Ascomycota</taxon>
        <taxon>Pezizomycotina</taxon>
        <taxon>Dothideomycetes</taxon>
        <taxon>Pleosporomycetidae</taxon>
        <taxon>Venturiales</taxon>
        <taxon>Venturiaceae</taxon>
        <taxon>Venturia</taxon>
    </lineage>
</organism>
<dbReference type="PANTHER" id="PTHR43591:SF102">
    <property type="entry name" value="S-ADENOSYL-L-METHIONINE-DEPENDENT METHYLTRANSFERASE"/>
    <property type="match status" value="1"/>
</dbReference>
<proteinExistence type="predicted"/>
<keyword evidence="3" id="KW-1185">Reference proteome</keyword>
<dbReference type="STRING" id="86259.A0A4Z1P3G5"/>
<dbReference type="CDD" id="cd02440">
    <property type="entry name" value="AdoMet_MTases"/>
    <property type="match status" value="1"/>
</dbReference>
<evidence type="ECO:0000313" key="3">
    <source>
        <dbReference type="Proteomes" id="UP000298493"/>
    </source>
</evidence>
<sequence>MEHAGLAGALASEGASAPSDGFEHGINQTLDADTDSQSGDSALGEDLPESTMSLRESLYSGVDENGRKYHKYKEGSYILPSDDTELDRLDLQHQLFLMTTDYKLHLAPIRERPEWVLDIGTGTAAEHPDTEIIGVDLSPSQPQFVPTNCRFEIDDVEEEWTWSQKFDYIHARMMTASFSDYPKFFKQAFDHLQPGAFLEMQDQGFPPQCQDGTLKSTSALSIWGEKIVSGLDRFGKELAAPKYKQYMIDAGFVDVVEVQYIWPQNTWPKDKKLKELGRWHLANSLDGLEGFSMALCTRAHGMTTEEVQLLMMDVRKDMKNKSIHAYWPMYFVYGRKPE</sequence>